<keyword evidence="3" id="KW-1185">Reference proteome</keyword>
<dbReference type="GeneID" id="112273932"/>
<dbReference type="EnsemblPlants" id="Pp3c2_15810V3.2">
    <property type="protein sequence ID" value="Pp3c2_15810V3.2"/>
    <property type="gene ID" value="Pp3c2_15810"/>
</dbReference>
<reference evidence="1 3" key="1">
    <citation type="journal article" date="2008" name="Science">
        <title>The Physcomitrella genome reveals evolutionary insights into the conquest of land by plants.</title>
        <authorList>
            <person name="Rensing S."/>
            <person name="Lang D."/>
            <person name="Zimmer A."/>
            <person name="Terry A."/>
            <person name="Salamov A."/>
            <person name="Shapiro H."/>
            <person name="Nishiyama T."/>
            <person name="Perroud P.-F."/>
            <person name="Lindquist E."/>
            <person name="Kamisugi Y."/>
            <person name="Tanahashi T."/>
            <person name="Sakakibara K."/>
            <person name="Fujita T."/>
            <person name="Oishi K."/>
            <person name="Shin-I T."/>
            <person name="Kuroki Y."/>
            <person name="Toyoda A."/>
            <person name="Suzuki Y."/>
            <person name="Hashimoto A."/>
            <person name="Yamaguchi K."/>
            <person name="Sugano A."/>
            <person name="Kohara Y."/>
            <person name="Fujiyama A."/>
            <person name="Anterola A."/>
            <person name="Aoki S."/>
            <person name="Ashton N."/>
            <person name="Barbazuk W.B."/>
            <person name="Barker E."/>
            <person name="Bennetzen J."/>
            <person name="Bezanilla M."/>
            <person name="Blankenship R."/>
            <person name="Cho S.H."/>
            <person name="Dutcher S."/>
            <person name="Estelle M."/>
            <person name="Fawcett J.A."/>
            <person name="Gundlach H."/>
            <person name="Hanada K."/>
            <person name="Heyl A."/>
            <person name="Hicks K.A."/>
            <person name="Hugh J."/>
            <person name="Lohr M."/>
            <person name="Mayer K."/>
            <person name="Melkozernov A."/>
            <person name="Murata T."/>
            <person name="Nelson D."/>
            <person name="Pils B."/>
            <person name="Prigge M."/>
            <person name="Reiss B."/>
            <person name="Renner T."/>
            <person name="Rombauts S."/>
            <person name="Rushton P."/>
            <person name="Sanderfoot A."/>
            <person name="Schween G."/>
            <person name="Shiu S.-H."/>
            <person name="Stueber K."/>
            <person name="Theodoulou F.L."/>
            <person name="Tu H."/>
            <person name="Van de Peer Y."/>
            <person name="Verrier P.J."/>
            <person name="Waters E."/>
            <person name="Wood A."/>
            <person name="Yang L."/>
            <person name="Cove D."/>
            <person name="Cuming A."/>
            <person name="Hasebe M."/>
            <person name="Lucas S."/>
            <person name="Mishler D.B."/>
            <person name="Reski R."/>
            <person name="Grigoriev I."/>
            <person name="Quatrano R.S."/>
            <person name="Boore J.L."/>
        </authorList>
    </citation>
    <scope>NUCLEOTIDE SEQUENCE [LARGE SCALE GENOMIC DNA]</scope>
    <source>
        <strain evidence="2 3">cv. Gransden 2004</strain>
    </source>
</reference>
<sequence>MRIQGNNGNVEITCNGTVLTRRGALTGLSLSAAAVAALAFCSEDTSAFEQTSLPGRIPGLSEPYSNGLWTYGDSWKAARRGKKLLLAGHEVGSKQIIIMILDEGFSQVLPSIADLGGSKIDLGFRMLGKVASAWDSTRLIFL</sequence>
<organism evidence="1">
    <name type="scientific">Physcomitrium patens</name>
    <name type="common">Spreading-leaved earth moss</name>
    <name type="synonym">Physcomitrella patens</name>
    <dbReference type="NCBI Taxonomy" id="3218"/>
    <lineage>
        <taxon>Eukaryota</taxon>
        <taxon>Viridiplantae</taxon>
        <taxon>Streptophyta</taxon>
        <taxon>Embryophyta</taxon>
        <taxon>Bryophyta</taxon>
        <taxon>Bryophytina</taxon>
        <taxon>Bryopsida</taxon>
        <taxon>Funariidae</taxon>
        <taxon>Funariales</taxon>
        <taxon>Funariaceae</taxon>
        <taxon>Physcomitrium</taxon>
    </lineage>
</organism>
<reference evidence="2" key="3">
    <citation type="submission" date="2020-12" db="UniProtKB">
        <authorList>
            <consortium name="EnsemblPlants"/>
        </authorList>
    </citation>
    <scope>IDENTIFICATION</scope>
</reference>
<name>A9RV85_PHYPA</name>
<dbReference type="EnsemblPlants" id="Pp3c2_15810V3.1">
    <property type="protein sequence ID" value="Pp3c2_15810V3.1"/>
    <property type="gene ID" value="Pp3c2_15810"/>
</dbReference>
<dbReference type="RefSeq" id="XP_024358783.1">
    <property type="nucleotide sequence ID" value="XM_024503015.2"/>
</dbReference>
<accession>A9RV85</accession>
<evidence type="ECO:0000313" key="2">
    <source>
        <dbReference type="EnsemblPlants" id="Pp3c2_15810V3.1"/>
    </source>
</evidence>
<dbReference type="RefSeq" id="XP_073388030.1">
    <property type="nucleotide sequence ID" value="XM_073531929.1"/>
</dbReference>
<dbReference type="Gramene" id="Pp3c2_15810V3.2">
    <property type="protein sequence ID" value="Pp3c2_15810V3.2"/>
    <property type="gene ID" value="Pp3c2_15810"/>
</dbReference>
<dbReference type="EMBL" id="ABEU02000002">
    <property type="protein sequence ID" value="PNR59940.1"/>
    <property type="molecule type" value="Genomic_DNA"/>
</dbReference>
<gene>
    <name evidence="2" type="primary">LOC112273932</name>
    <name evidence="1" type="ORF">PHYPA_002732</name>
</gene>
<reference evidence="1 3" key="2">
    <citation type="journal article" date="2018" name="Plant J.">
        <title>The Physcomitrella patens chromosome-scale assembly reveals moss genome structure and evolution.</title>
        <authorList>
            <person name="Lang D."/>
            <person name="Ullrich K.K."/>
            <person name="Murat F."/>
            <person name="Fuchs J."/>
            <person name="Jenkins J."/>
            <person name="Haas F.B."/>
            <person name="Piednoel M."/>
            <person name="Gundlach H."/>
            <person name="Van Bel M."/>
            <person name="Meyberg R."/>
            <person name="Vives C."/>
            <person name="Morata J."/>
            <person name="Symeonidi A."/>
            <person name="Hiss M."/>
            <person name="Muchero W."/>
            <person name="Kamisugi Y."/>
            <person name="Saleh O."/>
            <person name="Blanc G."/>
            <person name="Decker E.L."/>
            <person name="van Gessel N."/>
            <person name="Grimwood J."/>
            <person name="Hayes R.D."/>
            <person name="Graham S.W."/>
            <person name="Gunter L.E."/>
            <person name="McDaniel S.F."/>
            <person name="Hoernstein S.N.W."/>
            <person name="Larsson A."/>
            <person name="Li F.W."/>
            <person name="Perroud P.F."/>
            <person name="Phillips J."/>
            <person name="Ranjan P."/>
            <person name="Rokshar D.S."/>
            <person name="Rothfels C.J."/>
            <person name="Schneider L."/>
            <person name="Shu S."/>
            <person name="Stevenson D.W."/>
            <person name="Thummler F."/>
            <person name="Tillich M."/>
            <person name="Villarreal Aguilar J.C."/>
            <person name="Widiez T."/>
            <person name="Wong G.K."/>
            <person name="Wymore A."/>
            <person name="Zhang Y."/>
            <person name="Zimmer A.D."/>
            <person name="Quatrano R.S."/>
            <person name="Mayer K.F.X."/>
            <person name="Goodstein D."/>
            <person name="Casacuberta J.M."/>
            <person name="Vandepoele K."/>
            <person name="Reski R."/>
            <person name="Cuming A.C."/>
            <person name="Tuskan G.A."/>
            <person name="Maumus F."/>
            <person name="Salse J."/>
            <person name="Schmutz J."/>
            <person name="Rensing S.A."/>
        </authorList>
    </citation>
    <scope>NUCLEOTIDE SEQUENCE [LARGE SCALE GENOMIC DNA]</scope>
    <source>
        <strain evidence="2 3">cv. Gransden 2004</strain>
    </source>
</reference>
<evidence type="ECO:0000313" key="3">
    <source>
        <dbReference type="Proteomes" id="UP000006727"/>
    </source>
</evidence>
<dbReference type="Proteomes" id="UP000006727">
    <property type="component" value="Chromosome 2"/>
</dbReference>
<dbReference type="Gramene" id="Pp3c2_15810V3.1">
    <property type="protein sequence ID" value="Pp3c2_15810V3.1"/>
    <property type="gene ID" value="Pp3c2_15810"/>
</dbReference>
<proteinExistence type="predicted"/>
<protein>
    <submittedName>
        <fullName evidence="1 2">Uncharacterized protein</fullName>
    </submittedName>
</protein>
<dbReference type="AlphaFoldDB" id="A9RV85"/>
<evidence type="ECO:0000313" key="1">
    <source>
        <dbReference type="EMBL" id="PNR59940.1"/>
    </source>
</evidence>